<evidence type="ECO:0000313" key="5">
    <source>
        <dbReference type="EMBL" id="MET3692779.1"/>
    </source>
</evidence>
<organism evidence="5 6">
    <name type="scientific">Methylobacterium goesingense</name>
    <dbReference type="NCBI Taxonomy" id="243690"/>
    <lineage>
        <taxon>Bacteria</taxon>
        <taxon>Pseudomonadati</taxon>
        <taxon>Pseudomonadota</taxon>
        <taxon>Alphaproteobacteria</taxon>
        <taxon>Hyphomicrobiales</taxon>
        <taxon>Methylobacteriaceae</taxon>
        <taxon>Methylobacterium</taxon>
    </lineage>
</organism>
<dbReference type="RefSeq" id="WP_238282715.1">
    <property type="nucleotide sequence ID" value="NZ_BPQL01000190.1"/>
</dbReference>
<evidence type="ECO:0000259" key="4">
    <source>
        <dbReference type="Pfam" id="PF13545"/>
    </source>
</evidence>
<dbReference type="Gene3D" id="2.60.120.10">
    <property type="entry name" value="Jelly Rolls"/>
    <property type="match status" value="1"/>
</dbReference>
<evidence type="ECO:0000313" key="6">
    <source>
        <dbReference type="Proteomes" id="UP001549145"/>
    </source>
</evidence>
<dbReference type="InterPro" id="IPR036390">
    <property type="entry name" value="WH_DNA-bd_sf"/>
</dbReference>
<accession>A0ABV2L4M0</accession>
<evidence type="ECO:0000256" key="1">
    <source>
        <dbReference type="ARBA" id="ARBA00023015"/>
    </source>
</evidence>
<proteinExistence type="predicted"/>
<dbReference type="InterPro" id="IPR018490">
    <property type="entry name" value="cNMP-bd_dom_sf"/>
</dbReference>
<evidence type="ECO:0000256" key="2">
    <source>
        <dbReference type="ARBA" id="ARBA00023125"/>
    </source>
</evidence>
<dbReference type="SUPFAM" id="SSF46785">
    <property type="entry name" value="Winged helix' DNA-binding domain"/>
    <property type="match status" value="1"/>
</dbReference>
<dbReference type="EMBL" id="JBEPMM010000005">
    <property type="protein sequence ID" value="MET3692779.1"/>
    <property type="molecule type" value="Genomic_DNA"/>
</dbReference>
<dbReference type="Proteomes" id="UP001549145">
    <property type="component" value="Unassembled WGS sequence"/>
</dbReference>
<protein>
    <submittedName>
        <fullName evidence="5">CRP-like cAMP-binding protein</fullName>
    </submittedName>
</protein>
<reference evidence="5 6" key="1">
    <citation type="submission" date="2024-06" db="EMBL/GenBank/DDBJ databases">
        <title>Genomic Encyclopedia of Type Strains, Phase IV (KMG-IV): sequencing the most valuable type-strain genomes for metagenomic binning, comparative biology and taxonomic classification.</title>
        <authorList>
            <person name="Goeker M."/>
        </authorList>
    </citation>
    <scope>NUCLEOTIDE SEQUENCE [LARGE SCALE GENOMIC DNA]</scope>
    <source>
        <strain evidence="5 6">DSM 21331</strain>
    </source>
</reference>
<keyword evidence="2" id="KW-0238">DNA-binding</keyword>
<dbReference type="Pfam" id="PF13545">
    <property type="entry name" value="HTH_Crp_2"/>
    <property type="match status" value="1"/>
</dbReference>
<keyword evidence="6" id="KW-1185">Reference proteome</keyword>
<sequence>MSLIEQSAVRNRLLKRLSPGDFALLQPHLRPMATEMRQRLIQPYMSIRDLFFPETGYASITTAGVGKIEVGIIGPEGVVGATPVLLGSDRTPYDHFVQNAGEMLAIGAPEILAATEISPALRRLLLRFVQTLLIQTAQTAFANASYNIEVRLTRWLLMCHDRVIGDDIAVTHDFLSYMLGVQRTTVTLALQLLEGNLLIRARRGRIVVLDRAGLLAVAGDSYGVPEAEYARLIEEA</sequence>
<keyword evidence="3" id="KW-0804">Transcription</keyword>
<dbReference type="InterPro" id="IPR012318">
    <property type="entry name" value="HTH_CRP"/>
</dbReference>
<keyword evidence="1" id="KW-0805">Transcription regulation</keyword>
<evidence type="ECO:0000256" key="3">
    <source>
        <dbReference type="ARBA" id="ARBA00023163"/>
    </source>
</evidence>
<name>A0ABV2L4M0_9HYPH</name>
<dbReference type="InterPro" id="IPR014710">
    <property type="entry name" value="RmlC-like_jellyroll"/>
</dbReference>
<comment type="caution">
    <text evidence="5">The sequence shown here is derived from an EMBL/GenBank/DDBJ whole genome shotgun (WGS) entry which is preliminary data.</text>
</comment>
<feature type="domain" description="HTH crp-type" evidence="4">
    <location>
        <begin position="151"/>
        <end position="216"/>
    </location>
</feature>
<dbReference type="SUPFAM" id="SSF51206">
    <property type="entry name" value="cAMP-binding domain-like"/>
    <property type="match status" value="1"/>
</dbReference>
<gene>
    <name evidence="5" type="ORF">ABID43_002319</name>
</gene>